<gene>
    <name evidence="1" type="ORF">BDV30DRAFT_237416</name>
</gene>
<dbReference type="Proteomes" id="UP000326289">
    <property type="component" value="Unassembled WGS sequence"/>
</dbReference>
<proteinExistence type="predicted"/>
<keyword evidence="2" id="KW-1185">Reference proteome</keyword>
<evidence type="ECO:0000313" key="1">
    <source>
        <dbReference type="EMBL" id="KAB8274779.1"/>
    </source>
</evidence>
<organism evidence="1 2">
    <name type="scientific">Aspergillus minisclerotigenes</name>
    <dbReference type="NCBI Taxonomy" id="656917"/>
    <lineage>
        <taxon>Eukaryota</taxon>
        <taxon>Fungi</taxon>
        <taxon>Dikarya</taxon>
        <taxon>Ascomycota</taxon>
        <taxon>Pezizomycotina</taxon>
        <taxon>Eurotiomycetes</taxon>
        <taxon>Eurotiomycetidae</taxon>
        <taxon>Eurotiales</taxon>
        <taxon>Aspergillaceae</taxon>
        <taxon>Aspergillus</taxon>
        <taxon>Aspergillus subgen. Circumdati</taxon>
    </lineage>
</organism>
<reference evidence="1 2" key="1">
    <citation type="submission" date="2019-04" db="EMBL/GenBank/DDBJ databases">
        <title>Fungal friends and foes A comparative genomics study of 23 Aspergillus species from section Flavi.</title>
        <authorList>
            <consortium name="DOE Joint Genome Institute"/>
            <person name="Kjaerbolling I."/>
            <person name="Vesth T.C."/>
            <person name="Frisvad J.C."/>
            <person name="Nybo J.L."/>
            <person name="Theobald S."/>
            <person name="Kildgaard S."/>
            <person name="Petersen T.I."/>
            <person name="Kuo A."/>
            <person name="Sato A."/>
            <person name="Lyhne E.K."/>
            <person name="Kogle M.E."/>
            <person name="Wiebenga A."/>
            <person name="Kun R.S."/>
            <person name="Lubbers R.J."/>
            <person name="Makela M.R."/>
            <person name="Barry K."/>
            <person name="Chovatia M."/>
            <person name="Clum A."/>
            <person name="Daum C."/>
            <person name="Haridas S."/>
            <person name="He G."/>
            <person name="LaButti K."/>
            <person name="Lipzen A."/>
            <person name="Mondo S."/>
            <person name="Pangilinan J."/>
            <person name="Riley R."/>
            <person name="Salamov A."/>
            <person name="Simmons B.A."/>
            <person name="Magnuson J.K."/>
            <person name="Henrissat B."/>
            <person name="Mortensen U.H."/>
            <person name="Larsen T.O."/>
            <person name="De vries R.P."/>
            <person name="Grigoriev I.V."/>
            <person name="Machida M."/>
            <person name="Baker S.E."/>
            <person name="Andersen M.R."/>
        </authorList>
    </citation>
    <scope>NUCLEOTIDE SEQUENCE [LARGE SCALE GENOMIC DNA]</scope>
    <source>
        <strain evidence="1 2">CBS 117635</strain>
    </source>
</reference>
<name>A0A5N6J948_9EURO</name>
<evidence type="ECO:0008006" key="3">
    <source>
        <dbReference type="Google" id="ProtNLM"/>
    </source>
</evidence>
<sequence length="329" mass="38152">MSSFVYQKRPNGGFPGCCICGIGFEIDSDDSDDLDSLDTYGNEELLRKHAGLYPIQKLLKKRFFKNVDWCCLYRVFLHSTGTERVRISGMAAHIVVDPNHQQPPEAVPQTMGMGEIGYLEKYKDRLIVAVGLDQDDDTSSNSLVGYHFHTSCGVILARHAIVSEGLELAAMKLILLPPDLSLLPEEAWQENTYEKRVLNDPANIENIEYLINRARIRTRARFHFKGRFNRRQNRLCYLPVEILYLVMDYLSTDDLENVQTSMKYYLGDTYWRARVPIKLFHEVRSIWDETLDWQFLCLQLEWLSETPDLAFRRYIVERLDLLQASLGQV</sequence>
<dbReference type="EMBL" id="ML732786">
    <property type="protein sequence ID" value="KAB8274779.1"/>
    <property type="molecule type" value="Genomic_DNA"/>
</dbReference>
<dbReference type="AlphaFoldDB" id="A0A5N6J948"/>
<evidence type="ECO:0000313" key="2">
    <source>
        <dbReference type="Proteomes" id="UP000326289"/>
    </source>
</evidence>
<accession>A0A5N6J948</accession>
<protein>
    <recommendedName>
        <fullName evidence="3">F-box domain-containing protein</fullName>
    </recommendedName>
</protein>